<dbReference type="FunFam" id="1.20.1280.290:FF:000014">
    <property type="entry name" value="Bidirectional sugar transporter SWEET"/>
    <property type="match status" value="1"/>
</dbReference>
<dbReference type="SUPFAM" id="SSF89009">
    <property type="entry name" value="GAT-like domain"/>
    <property type="match status" value="1"/>
</dbReference>
<keyword evidence="7" id="KW-1003">Cell membrane</keyword>
<evidence type="ECO:0000256" key="13">
    <source>
        <dbReference type="ARBA" id="ARBA00023034"/>
    </source>
</evidence>
<dbReference type="InterPro" id="IPR004316">
    <property type="entry name" value="SWEET_rpt"/>
</dbReference>
<dbReference type="GO" id="GO:0005545">
    <property type="term" value="F:1-phosphatidylinositol binding"/>
    <property type="evidence" value="ECO:0007669"/>
    <property type="project" value="InterPro"/>
</dbReference>
<feature type="transmembrane region" description="Helical" evidence="17">
    <location>
        <begin position="109"/>
        <end position="129"/>
    </location>
</feature>
<evidence type="ECO:0000313" key="21">
    <source>
        <dbReference type="Proteomes" id="UP000006038"/>
    </source>
</evidence>
<feature type="compositionally biased region" description="Low complexity" evidence="18">
    <location>
        <begin position="304"/>
        <end position="315"/>
    </location>
</feature>
<evidence type="ECO:0000256" key="1">
    <source>
        <dbReference type="ARBA" id="ARBA00004132"/>
    </source>
</evidence>
<evidence type="ECO:0000313" key="20">
    <source>
        <dbReference type="EnsemblPlants" id="OB05G25030.1"/>
    </source>
</evidence>
<dbReference type="Gene3D" id="1.25.40.90">
    <property type="match status" value="1"/>
</dbReference>
<dbReference type="HOGENOM" id="CLU_014098_3_1_1"/>
<evidence type="ECO:0000256" key="12">
    <source>
        <dbReference type="ARBA" id="ARBA00022989"/>
    </source>
</evidence>
<dbReference type="SMART" id="SM00273">
    <property type="entry name" value="ENTH"/>
    <property type="match status" value="1"/>
</dbReference>
<dbReference type="GO" id="GO:0005886">
    <property type="term" value="C:plasma membrane"/>
    <property type="evidence" value="ECO:0007669"/>
    <property type="project" value="UniProtKB-SubCell"/>
</dbReference>
<dbReference type="Gene3D" id="1.20.58.150">
    <property type="entry name" value="ANTH domain"/>
    <property type="match status" value="1"/>
</dbReference>
<dbReference type="GO" id="GO:0005905">
    <property type="term" value="C:clathrin-coated pit"/>
    <property type="evidence" value="ECO:0007669"/>
    <property type="project" value="UniProtKB-SubCell"/>
</dbReference>
<dbReference type="Pfam" id="PF07651">
    <property type="entry name" value="ANTH"/>
    <property type="match status" value="2"/>
</dbReference>
<dbReference type="GO" id="GO:0048268">
    <property type="term" value="P:clathrin coat assembly"/>
    <property type="evidence" value="ECO:0007669"/>
    <property type="project" value="InterPro"/>
</dbReference>
<comment type="subcellular location">
    <subcellularLocation>
        <location evidence="4">Cell membrane</location>
        <topology evidence="4">Multi-pass membrane protein</topology>
    </subcellularLocation>
    <subcellularLocation>
        <location evidence="1">Cytoplasmic vesicle</location>
        <location evidence="1">Clathrin-coated vesicle</location>
    </subcellularLocation>
    <subcellularLocation>
        <location evidence="2">Golgi apparatus</location>
    </subcellularLocation>
    <subcellularLocation>
        <location evidence="3">Membrane</location>
        <location evidence="3">Clathrin-coated pit</location>
    </subcellularLocation>
</comment>
<dbReference type="AlphaFoldDB" id="J3M7C9"/>
<evidence type="ECO:0000256" key="8">
    <source>
        <dbReference type="ARBA" id="ARBA00022583"/>
    </source>
</evidence>
<sequence>MEDLAKFLFGIAGQCYSDTRLLIGFVLSGNVIALFLFLSPVCYLQENVKDDEIKMLKKKHDKPTFWRIIRRKSTEDFSGVPYNMTLINCLLSAWYGLPFVSPNNMLVSTINGAGAVIETAYVVVFLVFASSHKTRLRMAGLASAVASAFAVVALVSLLALHGQGRKLFCGVAATVCSICMYASPLSIMRLVIKTKSVEYMPFLLSLAVFLCGTSWFIYGLLGRDPFVTIPNGCGSFLGAVQLVLYAIYRKNKGGAGAGGKQADDDGNDVEMAEGRNNKVADGGGAEDSTTPRKADTTVSKRELSTPSMASSLPSSIRGRPLTGPGPSRRAFFNRSLSIRACFVVSIEGTRTRRHDRSGQAIMAPSKLRKAIGAVKDQTSIGLAKVGSGGAAASELDVAIVKATRHSESFPADERHVREVIALTLHSRAYVGARTLVLVHRLLADGDPGFEQEVFYATRRGTRMLNMSDFCDRSRTDAWDFSAFVRTYAAYLDDRLEYRMHAKHGDAARRGRPLHEQLYASPGNRFSYEDFCAREEDKATNAETDKAVALVARETPTSEMTLEQLLAKAQQLQHLLDRFIACRPVGAAKTNRVVSVSLYPLVKESVQLYCELTEVMAALVEQFSEMETDDCERVHAVFCGLAKQLDELEALYTWCKDAHAFSGSASSVAMRPPPGAPMLALPAPPGTSGAAASGVVDPFAASMAVPPPTYVQMSDMQTKQHQLVEEKMVWQQYGKNGMRGQGALAMLEQQRPPQLEQMLLPNGGYNYAGYHRTS</sequence>
<dbReference type="Gramene" id="OB05G25030.1">
    <property type="protein sequence ID" value="OB05G25030.1"/>
    <property type="gene ID" value="OB05G25030"/>
</dbReference>
<evidence type="ECO:0000256" key="4">
    <source>
        <dbReference type="ARBA" id="ARBA00004651"/>
    </source>
</evidence>
<dbReference type="GO" id="GO:0006897">
    <property type="term" value="P:endocytosis"/>
    <property type="evidence" value="ECO:0007669"/>
    <property type="project" value="UniProtKB-KW"/>
</dbReference>
<feature type="transmembrane region" description="Helical" evidence="17">
    <location>
        <begin position="199"/>
        <end position="221"/>
    </location>
</feature>
<evidence type="ECO:0000256" key="3">
    <source>
        <dbReference type="ARBA" id="ARBA00004600"/>
    </source>
</evidence>
<dbReference type="InterPro" id="IPR013809">
    <property type="entry name" value="ENTH"/>
</dbReference>
<name>J3M7C9_ORYBR</name>
<keyword evidence="14 17" id="KW-0472">Membrane</keyword>
<dbReference type="InterPro" id="IPR008942">
    <property type="entry name" value="ENTH_VHS"/>
</dbReference>
<dbReference type="PANTHER" id="PTHR10791">
    <property type="entry name" value="RAG1-ACTIVATING PROTEIN 1"/>
    <property type="match status" value="1"/>
</dbReference>
<keyword evidence="12 17" id="KW-1133">Transmembrane helix</keyword>
<evidence type="ECO:0000256" key="10">
    <source>
        <dbReference type="ARBA" id="ARBA00022692"/>
    </source>
</evidence>
<keyword evidence="9" id="KW-0762">Sugar transport</keyword>
<dbReference type="InterPro" id="IPR014712">
    <property type="entry name" value="ANTH_dom_sf"/>
</dbReference>
<keyword evidence="15" id="KW-0168">Coated pit</keyword>
<dbReference type="InterPro" id="IPR047664">
    <property type="entry name" value="SWEET"/>
</dbReference>
<evidence type="ECO:0000256" key="6">
    <source>
        <dbReference type="ARBA" id="ARBA00022448"/>
    </source>
</evidence>
<evidence type="ECO:0000256" key="14">
    <source>
        <dbReference type="ARBA" id="ARBA00023136"/>
    </source>
</evidence>
<dbReference type="FunFam" id="1.20.58.150:FF:000005">
    <property type="entry name" value="putative clathrin assembly protein At2g25430"/>
    <property type="match status" value="1"/>
</dbReference>
<dbReference type="InterPro" id="IPR048050">
    <property type="entry name" value="ANTH_N_plant"/>
</dbReference>
<proteinExistence type="inferred from homology"/>
<dbReference type="CDD" id="cd16987">
    <property type="entry name" value="ANTH_N_AP180_plant"/>
    <property type="match status" value="1"/>
</dbReference>
<accession>J3M7C9</accession>
<keyword evidence="6" id="KW-0813">Transport</keyword>
<dbReference type="PANTHER" id="PTHR10791:SF44">
    <property type="entry name" value="BIDIRECTIONAL SUGAR TRANSPORTER SWEET1"/>
    <property type="match status" value="1"/>
</dbReference>
<evidence type="ECO:0000256" key="16">
    <source>
        <dbReference type="ARBA" id="ARBA00023329"/>
    </source>
</evidence>
<comment type="similarity">
    <text evidence="5">Belongs to the SWEET sugar transporter family.</text>
</comment>
<evidence type="ECO:0000256" key="17">
    <source>
        <dbReference type="PROSITE-ProRule" id="PRU00243"/>
    </source>
</evidence>
<evidence type="ECO:0000256" key="7">
    <source>
        <dbReference type="ARBA" id="ARBA00022475"/>
    </source>
</evidence>
<keyword evidence="10 17" id="KW-0812">Transmembrane</keyword>
<dbReference type="Gene3D" id="1.20.1280.290">
    <property type="match status" value="2"/>
</dbReference>
<dbReference type="PROSITE" id="PS50942">
    <property type="entry name" value="ENTH"/>
    <property type="match status" value="1"/>
</dbReference>
<dbReference type="GO" id="GO:0051119">
    <property type="term" value="F:sugar transmembrane transporter activity"/>
    <property type="evidence" value="ECO:0007669"/>
    <property type="project" value="InterPro"/>
</dbReference>
<feature type="transmembrane region" description="Helical" evidence="17">
    <location>
        <begin position="141"/>
        <end position="161"/>
    </location>
</feature>
<evidence type="ECO:0000256" key="5">
    <source>
        <dbReference type="ARBA" id="ARBA00007809"/>
    </source>
</evidence>
<dbReference type="Pfam" id="PF03083">
    <property type="entry name" value="MtN3_slv"/>
    <property type="match status" value="2"/>
</dbReference>
<evidence type="ECO:0000256" key="2">
    <source>
        <dbReference type="ARBA" id="ARBA00004555"/>
    </source>
</evidence>
<evidence type="ECO:0000259" key="19">
    <source>
        <dbReference type="PROSITE" id="PS50942"/>
    </source>
</evidence>
<feature type="transmembrane region" description="Helical" evidence="17">
    <location>
        <begin position="20"/>
        <end position="44"/>
    </location>
</feature>
<keyword evidence="13" id="KW-0333">Golgi apparatus</keyword>
<dbReference type="Proteomes" id="UP000006038">
    <property type="component" value="Chromosome 5"/>
</dbReference>
<dbReference type="GO" id="GO:0030276">
    <property type="term" value="F:clathrin binding"/>
    <property type="evidence" value="ECO:0007669"/>
    <property type="project" value="InterPro"/>
</dbReference>
<feature type="domain" description="ENTH" evidence="19">
    <location>
        <begin position="362"/>
        <end position="505"/>
    </location>
</feature>
<keyword evidence="16" id="KW-0968">Cytoplasmic vesicle</keyword>
<keyword evidence="21" id="KW-1185">Reference proteome</keyword>
<protein>
    <recommendedName>
        <fullName evidence="19">ENTH domain-containing protein</fullName>
    </recommendedName>
</protein>
<dbReference type="eggNOG" id="KOG0251">
    <property type="taxonomic scope" value="Eukaryota"/>
</dbReference>
<keyword evidence="11" id="KW-0677">Repeat</keyword>
<dbReference type="InterPro" id="IPR011417">
    <property type="entry name" value="ANTH_dom"/>
</dbReference>
<dbReference type="GO" id="GO:0005794">
    <property type="term" value="C:Golgi apparatus"/>
    <property type="evidence" value="ECO:0007669"/>
    <property type="project" value="UniProtKB-SubCell"/>
</dbReference>
<dbReference type="EnsemblPlants" id="OB05G25030.1">
    <property type="protein sequence ID" value="OB05G25030.1"/>
    <property type="gene ID" value="OB05G25030"/>
</dbReference>
<evidence type="ECO:0000256" key="9">
    <source>
        <dbReference type="ARBA" id="ARBA00022597"/>
    </source>
</evidence>
<dbReference type="SUPFAM" id="SSF48464">
    <property type="entry name" value="ENTH/VHS domain"/>
    <property type="match status" value="1"/>
</dbReference>
<organism evidence="20">
    <name type="scientific">Oryza brachyantha</name>
    <name type="common">malo sina</name>
    <dbReference type="NCBI Taxonomy" id="4533"/>
    <lineage>
        <taxon>Eukaryota</taxon>
        <taxon>Viridiplantae</taxon>
        <taxon>Streptophyta</taxon>
        <taxon>Embryophyta</taxon>
        <taxon>Tracheophyta</taxon>
        <taxon>Spermatophyta</taxon>
        <taxon>Magnoliopsida</taxon>
        <taxon>Liliopsida</taxon>
        <taxon>Poales</taxon>
        <taxon>Poaceae</taxon>
        <taxon>BOP clade</taxon>
        <taxon>Oryzoideae</taxon>
        <taxon>Oryzeae</taxon>
        <taxon>Oryzinae</taxon>
        <taxon>Oryza</taxon>
    </lineage>
</organism>
<dbReference type="FunFam" id="1.20.1280.290:FF:000002">
    <property type="entry name" value="Bidirectional sugar transporter SWEET"/>
    <property type="match status" value="1"/>
</dbReference>
<feature type="transmembrane region" description="Helical" evidence="17">
    <location>
        <begin position="80"/>
        <end position="97"/>
    </location>
</feature>
<reference evidence="20" key="2">
    <citation type="submission" date="2013-04" db="UniProtKB">
        <authorList>
            <consortium name="EnsemblPlants"/>
        </authorList>
    </citation>
    <scope>IDENTIFICATION</scope>
</reference>
<dbReference type="STRING" id="4533.J3M7C9"/>
<feature type="transmembrane region" description="Helical" evidence="17">
    <location>
        <begin position="167"/>
        <end position="187"/>
    </location>
</feature>
<keyword evidence="8" id="KW-0254">Endocytosis</keyword>
<dbReference type="eggNOG" id="KOG1623">
    <property type="taxonomic scope" value="Eukaryota"/>
</dbReference>
<reference evidence="20" key="1">
    <citation type="journal article" date="2013" name="Nat. Commun.">
        <title>Whole-genome sequencing of Oryza brachyantha reveals mechanisms underlying Oryza genome evolution.</title>
        <authorList>
            <person name="Chen J."/>
            <person name="Huang Q."/>
            <person name="Gao D."/>
            <person name="Wang J."/>
            <person name="Lang Y."/>
            <person name="Liu T."/>
            <person name="Li B."/>
            <person name="Bai Z."/>
            <person name="Luis Goicoechea J."/>
            <person name="Liang C."/>
            <person name="Chen C."/>
            <person name="Zhang W."/>
            <person name="Sun S."/>
            <person name="Liao Y."/>
            <person name="Zhang X."/>
            <person name="Yang L."/>
            <person name="Song C."/>
            <person name="Wang M."/>
            <person name="Shi J."/>
            <person name="Liu G."/>
            <person name="Liu J."/>
            <person name="Zhou H."/>
            <person name="Zhou W."/>
            <person name="Yu Q."/>
            <person name="An N."/>
            <person name="Chen Y."/>
            <person name="Cai Q."/>
            <person name="Wang B."/>
            <person name="Liu B."/>
            <person name="Min J."/>
            <person name="Huang Y."/>
            <person name="Wu H."/>
            <person name="Li Z."/>
            <person name="Zhang Y."/>
            <person name="Yin Y."/>
            <person name="Song W."/>
            <person name="Jiang J."/>
            <person name="Jackson S.A."/>
            <person name="Wing R.A."/>
            <person name="Wang J."/>
            <person name="Chen M."/>
        </authorList>
    </citation>
    <scope>NUCLEOTIDE SEQUENCE [LARGE SCALE GENOMIC DNA]</scope>
    <source>
        <strain evidence="20">cv. IRGC 101232</strain>
    </source>
</reference>
<evidence type="ECO:0000256" key="11">
    <source>
        <dbReference type="ARBA" id="ARBA00022737"/>
    </source>
</evidence>
<evidence type="ECO:0000256" key="15">
    <source>
        <dbReference type="ARBA" id="ARBA00023176"/>
    </source>
</evidence>
<feature type="compositionally biased region" description="Basic and acidic residues" evidence="18">
    <location>
        <begin position="289"/>
        <end position="303"/>
    </location>
</feature>
<evidence type="ECO:0000256" key="18">
    <source>
        <dbReference type="SAM" id="MobiDB-lite"/>
    </source>
</evidence>
<dbReference type="GO" id="GO:0030136">
    <property type="term" value="C:clathrin-coated vesicle"/>
    <property type="evidence" value="ECO:0007669"/>
    <property type="project" value="UniProtKB-SubCell"/>
</dbReference>
<feature type="region of interest" description="Disordered" evidence="18">
    <location>
        <begin position="253"/>
        <end position="328"/>
    </location>
</feature>